<keyword evidence="4 7" id="KW-0418">Kinase</keyword>
<dbReference type="EMBL" id="JAGSND010000006">
    <property type="protein sequence ID" value="MBR0598386.1"/>
    <property type="molecule type" value="Genomic_DNA"/>
</dbReference>
<keyword evidence="7" id="KW-0479">Metal-binding</keyword>
<evidence type="ECO:0000256" key="5">
    <source>
        <dbReference type="ARBA" id="ARBA00022840"/>
    </source>
</evidence>
<feature type="binding site" evidence="7">
    <location>
        <begin position="15"/>
        <end position="20"/>
    </location>
    <ligand>
        <name>ATP</name>
        <dbReference type="ChEBI" id="CHEBI:30616"/>
    </ligand>
</feature>
<keyword evidence="9" id="KW-1185">Reference proteome</keyword>
<dbReference type="GO" id="GO:0005829">
    <property type="term" value="C:cytosol"/>
    <property type="evidence" value="ECO:0007669"/>
    <property type="project" value="TreeGrafter"/>
</dbReference>
<keyword evidence="3 7" id="KW-0547">Nucleotide-binding</keyword>
<dbReference type="AlphaFoldDB" id="A0A8J7W0Y2"/>
<sequence length="207" mass="23446">MKAENNRIFLIGYMGSGKTTVSKILSERTGFQLVDMDTEIERAEKMPIRTMFIKYGEHEFRNKESELLDKLCQVSSAADLMAGENTNTPRVLDKKSKYESFAGLQGGVVISCGGGIILDDLNRMILKKQKTVFLEGNPRLLFERVNGDTGRPFAFMDVADEKERFQKFLDLYKKRETLYQEAASFTVKIDGKRPEAIADEILAVLIL</sequence>
<dbReference type="GO" id="GO:0009423">
    <property type="term" value="P:chorismate biosynthetic process"/>
    <property type="evidence" value="ECO:0007669"/>
    <property type="project" value="UniProtKB-UniRule"/>
</dbReference>
<dbReference type="Proteomes" id="UP000675664">
    <property type="component" value="Unassembled WGS sequence"/>
</dbReference>
<dbReference type="RefSeq" id="WP_227018511.1">
    <property type="nucleotide sequence ID" value="NZ_JAGSND010000006.1"/>
</dbReference>
<keyword evidence="1 7" id="KW-0028">Amino-acid biosynthesis</keyword>
<dbReference type="GO" id="GO:0004765">
    <property type="term" value="F:shikimate kinase activity"/>
    <property type="evidence" value="ECO:0007669"/>
    <property type="project" value="UniProtKB-UniRule"/>
</dbReference>
<comment type="catalytic activity">
    <reaction evidence="7">
        <text>shikimate + ATP = 3-phosphoshikimate + ADP + H(+)</text>
        <dbReference type="Rhea" id="RHEA:13121"/>
        <dbReference type="ChEBI" id="CHEBI:15378"/>
        <dbReference type="ChEBI" id="CHEBI:30616"/>
        <dbReference type="ChEBI" id="CHEBI:36208"/>
        <dbReference type="ChEBI" id="CHEBI:145989"/>
        <dbReference type="ChEBI" id="CHEBI:456216"/>
        <dbReference type="EC" id="2.7.1.71"/>
    </reaction>
</comment>
<comment type="similarity">
    <text evidence="7">Belongs to the shikimate kinase family.</text>
</comment>
<name>A0A8J7W0Y2_9FIRM</name>
<feature type="binding site" evidence="7">
    <location>
        <position position="114"/>
    </location>
    <ligand>
        <name>substrate</name>
    </ligand>
</feature>
<dbReference type="HAMAP" id="MF_00109">
    <property type="entry name" value="Shikimate_kinase"/>
    <property type="match status" value="1"/>
</dbReference>
<keyword evidence="6 7" id="KW-0057">Aromatic amino acid biosynthesis</keyword>
<evidence type="ECO:0000256" key="2">
    <source>
        <dbReference type="ARBA" id="ARBA00022679"/>
    </source>
</evidence>
<dbReference type="Gene3D" id="3.40.50.300">
    <property type="entry name" value="P-loop containing nucleotide triphosphate hydrolases"/>
    <property type="match status" value="1"/>
</dbReference>
<organism evidence="8 9">
    <name type="scientific">Sinanaerobacter chloroacetimidivorans</name>
    <dbReference type="NCBI Taxonomy" id="2818044"/>
    <lineage>
        <taxon>Bacteria</taxon>
        <taxon>Bacillati</taxon>
        <taxon>Bacillota</taxon>
        <taxon>Clostridia</taxon>
        <taxon>Peptostreptococcales</taxon>
        <taxon>Anaerovoracaceae</taxon>
        <taxon>Sinanaerobacter</taxon>
    </lineage>
</organism>
<dbReference type="GO" id="GO:0008652">
    <property type="term" value="P:amino acid biosynthetic process"/>
    <property type="evidence" value="ECO:0007669"/>
    <property type="project" value="UniProtKB-KW"/>
</dbReference>
<evidence type="ECO:0000256" key="6">
    <source>
        <dbReference type="ARBA" id="ARBA00023141"/>
    </source>
</evidence>
<dbReference type="CDD" id="cd00464">
    <property type="entry name" value="SK"/>
    <property type="match status" value="1"/>
</dbReference>
<dbReference type="InterPro" id="IPR027417">
    <property type="entry name" value="P-loop_NTPase"/>
</dbReference>
<evidence type="ECO:0000256" key="4">
    <source>
        <dbReference type="ARBA" id="ARBA00022777"/>
    </source>
</evidence>
<dbReference type="Pfam" id="PF01202">
    <property type="entry name" value="SKI"/>
    <property type="match status" value="2"/>
</dbReference>
<dbReference type="EC" id="2.7.1.71" evidence="7"/>
<dbReference type="GO" id="GO:0000287">
    <property type="term" value="F:magnesium ion binding"/>
    <property type="evidence" value="ECO:0007669"/>
    <property type="project" value="UniProtKB-UniRule"/>
</dbReference>
<feature type="binding site" evidence="7">
    <location>
        <position position="19"/>
    </location>
    <ligand>
        <name>Mg(2+)</name>
        <dbReference type="ChEBI" id="CHEBI:18420"/>
    </ligand>
</feature>
<dbReference type="PANTHER" id="PTHR21087">
    <property type="entry name" value="SHIKIMATE KINASE"/>
    <property type="match status" value="1"/>
</dbReference>
<comment type="cofactor">
    <cofactor evidence="7">
        <name>Mg(2+)</name>
        <dbReference type="ChEBI" id="CHEBI:18420"/>
    </cofactor>
    <text evidence="7">Binds 1 Mg(2+) ion per subunit.</text>
</comment>
<evidence type="ECO:0000256" key="3">
    <source>
        <dbReference type="ARBA" id="ARBA00022741"/>
    </source>
</evidence>
<comment type="caution">
    <text evidence="7">Lacks conserved residue(s) required for the propagation of feature annotation.</text>
</comment>
<evidence type="ECO:0000313" key="9">
    <source>
        <dbReference type="Proteomes" id="UP000675664"/>
    </source>
</evidence>
<dbReference type="InterPro" id="IPR000623">
    <property type="entry name" value="Shikimate_kinase/TSH1"/>
</dbReference>
<gene>
    <name evidence="7" type="primary">aroK</name>
    <name evidence="8" type="ORF">KCX82_10905</name>
</gene>
<proteinExistence type="inferred from homology"/>
<dbReference type="PANTHER" id="PTHR21087:SF16">
    <property type="entry name" value="SHIKIMATE KINASE 1, CHLOROPLASTIC"/>
    <property type="match status" value="1"/>
</dbReference>
<evidence type="ECO:0000256" key="1">
    <source>
        <dbReference type="ARBA" id="ARBA00022605"/>
    </source>
</evidence>
<comment type="pathway">
    <text evidence="7">Metabolic intermediate biosynthesis; chorismate biosynthesis; chorismate from D-erythrose 4-phosphate and phosphoenolpyruvate: step 5/7.</text>
</comment>
<accession>A0A8J7W0Y2</accession>
<comment type="function">
    <text evidence="7">Catalyzes the specific phosphorylation of the 3-hydroxyl group of shikimic acid using ATP as a cosubstrate.</text>
</comment>
<dbReference type="SUPFAM" id="SSF52540">
    <property type="entry name" value="P-loop containing nucleoside triphosphate hydrolases"/>
    <property type="match status" value="1"/>
</dbReference>
<evidence type="ECO:0000256" key="7">
    <source>
        <dbReference type="HAMAP-Rule" id="MF_00109"/>
    </source>
</evidence>
<reference evidence="8" key="2">
    <citation type="submission" date="2021-04" db="EMBL/GenBank/DDBJ databases">
        <authorList>
            <person name="Liu J."/>
        </authorList>
    </citation>
    <scope>NUCLEOTIDE SEQUENCE</scope>
    <source>
        <strain evidence="8">BAD-6</strain>
    </source>
</reference>
<dbReference type="UniPathway" id="UPA00053">
    <property type="reaction ID" value="UER00088"/>
</dbReference>
<dbReference type="PRINTS" id="PR01100">
    <property type="entry name" value="SHIKIMTKNASE"/>
</dbReference>
<keyword evidence="5 7" id="KW-0067">ATP-binding</keyword>
<dbReference type="InterPro" id="IPR031322">
    <property type="entry name" value="Shikimate/glucono_kinase"/>
</dbReference>
<feature type="binding site" evidence="7">
    <location>
        <position position="151"/>
    </location>
    <ligand>
        <name>ATP</name>
        <dbReference type="ChEBI" id="CHEBI:30616"/>
    </ligand>
</feature>
<feature type="binding site" evidence="7">
    <location>
        <position position="175"/>
    </location>
    <ligand>
        <name>substrate</name>
    </ligand>
</feature>
<dbReference type="GO" id="GO:0009073">
    <property type="term" value="P:aromatic amino acid family biosynthetic process"/>
    <property type="evidence" value="ECO:0007669"/>
    <property type="project" value="UniProtKB-KW"/>
</dbReference>
<keyword evidence="7" id="KW-0963">Cytoplasm</keyword>
<reference evidence="8" key="1">
    <citation type="submission" date="2021-04" db="EMBL/GenBank/DDBJ databases">
        <title>Sinoanaerobacter chloroacetimidivorans sp. nov., an obligate anaerobic bacterium isolated from anaerobic sludge.</title>
        <authorList>
            <person name="Bao Y."/>
        </authorList>
    </citation>
    <scope>NUCLEOTIDE SEQUENCE</scope>
    <source>
        <strain evidence="8">BAD-6</strain>
    </source>
</reference>
<comment type="subcellular location">
    <subcellularLocation>
        <location evidence="7">Cytoplasm</location>
    </subcellularLocation>
</comment>
<protein>
    <recommendedName>
        <fullName evidence="7">Shikimate kinase</fullName>
        <shortName evidence="7">SK</shortName>
        <ecNumber evidence="7">2.7.1.71</ecNumber>
    </recommendedName>
</protein>
<keyword evidence="2 7" id="KW-0808">Transferase</keyword>
<dbReference type="GO" id="GO:0005524">
    <property type="term" value="F:ATP binding"/>
    <property type="evidence" value="ECO:0007669"/>
    <property type="project" value="UniProtKB-UniRule"/>
</dbReference>
<evidence type="ECO:0000313" key="8">
    <source>
        <dbReference type="EMBL" id="MBR0598386.1"/>
    </source>
</evidence>
<feature type="binding site" evidence="7">
    <location>
        <position position="61"/>
    </location>
    <ligand>
        <name>substrate</name>
    </ligand>
</feature>
<feature type="binding site" evidence="7">
    <location>
        <position position="37"/>
    </location>
    <ligand>
        <name>substrate</name>
    </ligand>
</feature>
<comment type="caution">
    <text evidence="8">The sequence shown here is derived from an EMBL/GenBank/DDBJ whole genome shotgun (WGS) entry which is preliminary data.</text>
</comment>
<keyword evidence="7" id="KW-0460">Magnesium</keyword>
<comment type="subunit">
    <text evidence="7">Monomer.</text>
</comment>